<dbReference type="PANTHER" id="PTHR13136">
    <property type="entry name" value="TESTIS DEVELOPMENT PROTEIN PRTD"/>
    <property type="match status" value="1"/>
</dbReference>
<dbReference type="ESTHER" id="9gamm-l0wdg4">
    <property type="family name" value="NLS3-Tex30"/>
</dbReference>
<evidence type="ECO:0000313" key="2">
    <source>
        <dbReference type="EMBL" id="EKF75046.1"/>
    </source>
</evidence>
<dbReference type="EMBL" id="AMRJ01000005">
    <property type="protein sequence ID" value="EKF75046.1"/>
    <property type="molecule type" value="Genomic_DNA"/>
</dbReference>
<organism evidence="2 3">
    <name type="scientific">Alcanivorax hongdengensis A-11-3</name>
    <dbReference type="NCBI Taxonomy" id="1177179"/>
    <lineage>
        <taxon>Bacteria</taxon>
        <taxon>Pseudomonadati</taxon>
        <taxon>Pseudomonadota</taxon>
        <taxon>Gammaproteobacteria</taxon>
        <taxon>Oceanospirillales</taxon>
        <taxon>Alcanivoracaceae</taxon>
        <taxon>Alcanivorax</taxon>
    </lineage>
</organism>
<dbReference type="PATRIC" id="fig|1177179.3.peg.1028"/>
<protein>
    <submittedName>
        <fullName evidence="2">Alpha/beta hydrolase</fullName>
    </submittedName>
</protein>
<accession>L0WDG4</accession>
<dbReference type="Gene3D" id="3.40.50.1820">
    <property type="entry name" value="alpha/beta hydrolase"/>
    <property type="match status" value="1"/>
</dbReference>
<feature type="domain" description="KANL3/Tex30 alpha/beta hydrolase-like" evidence="1">
    <location>
        <begin position="14"/>
        <end position="203"/>
    </location>
</feature>
<keyword evidence="3" id="KW-1185">Reference proteome</keyword>
<dbReference type="STRING" id="1177179.A11A3_05119"/>
<sequence>MSDLLWNHADRPVAILLLAHGAGAPMDSDFMVAMAEALAARGISVARFEFPYMQRCRQESRRIPPDRAPKLLAAFAGQLAALADAGLPVWIGGKSMGGRMATMLAAQQPVAGVVALGYPFHPPGKPEKTRIEHLPQIGSPLLICQGDRDPFGKPEEVASYRLPASVQVHWLADGDHDFKPRKRSGTTQQQLIDAAASRVADLIRHC</sequence>
<keyword evidence="2" id="KW-0378">Hydrolase</keyword>
<dbReference type="Proteomes" id="UP000010164">
    <property type="component" value="Unassembled WGS sequence"/>
</dbReference>
<dbReference type="RefSeq" id="WP_008928208.1">
    <property type="nucleotide sequence ID" value="NZ_AMRJ01000005.1"/>
</dbReference>
<dbReference type="OrthoDB" id="652634at2"/>
<dbReference type="GO" id="GO:0016787">
    <property type="term" value="F:hydrolase activity"/>
    <property type="evidence" value="ECO:0007669"/>
    <property type="project" value="UniProtKB-KW"/>
</dbReference>
<reference evidence="2 3" key="1">
    <citation type="journal article" date="2012" name="J. Bacteriol.">
        <title>Genome Sequence of the Alkane-Degrading Bacterium Alcanivorax hongdengensis Type Strain A-11-3.</title>
        <authorList>
            <person name="Lai Q."/>
            <person name="Shao Z."/>
        </authorList>
    </citation>
    <scope>NUCLEOTIDE SEQUENCE [LARGE SCALE GENOMIC DNA]</scope>
    <source>
        <strain evidence="2 3">A-11-3</strain>
    </source>
</reference>
<name>L0WDG4_9GAMM</name>
<dbReference type="eggNOG" id="COG3571">
    <property type="taxonomic scope" value="Bacteria"/>
</dbReference>
<dbReference type="InterPro" id="IPR029058">
    <property type="entry name" value="AB_hydrolase_fold"/>
</dbReference>
<evidence type="ECO:0000259" key="1">
    <source>
        <dbReference type="Pfam" id="PF20408"/>
    </source>
</evidence>
<gene>
    <name evidence="2" type="ORF">A11A3_05119</name>
</gene>
<dbReference type="Pfam" id="PF20408">
    <property type="entry name" value="Abhydrolase_11"/>
    <property type="match status" value="1"/>
</dbReference>
<evidence type="ECO:0000313" key="3">
    <source>
        <dbReference type="Proteomes" id="UP000010164"/>
    </source>
</evidence>
<dbReference type="AlphaFoldDB" id="L0WDG4"/>
<proteinExistence type="predicted"/>
<dbReference type="PANTHER" id="PTHR13136:SF11">
    <property type="entry name" value="TESTIS-EXPRESSED PROTEIN 30"/>
    <property type="match status" value="1"/>
</dbReference>
<dbReference type="InterPro" id="IPR026555">
    <property type="entry name" value="NSL3/Tex30"/>
</dbReference>
<comment type="caution">
    <text evidence="2">The sequence shown here is derived from an EMBL/GenBank/DDBJ whole genome shotgun (WGS) entry which is preliminary data.</text>
</comment>
<dbReference type="SUPFAM" id="SSF53474">
    <property type="entry name" value="alpha/beta-Hydrolases"/>
    <property type="match status" value="1"/>
</dbReference>
<dbReference type="InterPro" id="IPR046879">
    <property type="entry name" value="KANL3/Tex30_Abhydrolase"/>
</dbReference>